<name>C9LVP0_SELS3</name>
<dbReference type="Proteomes" id="UP000003505">
    <property type="component" value="Unassembled WGS sequence"/>
</dbReference>
<dbReference type="AlphaFoldDB" id="C9LVP0"/>
<reference evidence="1 2" key="1">
    <citation type="submission" date="2009-09" db="EMBL/GenBank/DDBJ databases">
        <authorList>
            <person name="Weinstock G."/>
            <person name="Sodergren E."/>
            <person name="Clifton S."/>
            <person name="Fulton L."/>
            <person name="Fulton B."/>
            <person name="Courtney L."/>
            <person name="Fronick C."/>
            <person name="Harrison M."/>
            <person name="Strong C."/>
            <person name="Farmer C."/>
            <person name="Delahaunty K."/>
            <person name="Markovic C."/>
            <person name="Hall O."/>
            <person name="Minx P."/>
            <person name="Tomlinson C."/>
            <person name="Mitreva M."/>
            <person name="Nelson J."/>
            <person name="Hou S."/>
            <person name="Wollam A."/>
            <person name="Pepin K.H."/>
            <person name="Johnson M."/>
            <person name="Bhonagiri V."/>
            <person name="Nash W.E."/>
            <person name="Warren W."/>
            <person name="Chinwalla A."/>
            <person name="Mardis E.R."/>
            <person name="Wilson R.K."/>
        </authorList>
    </citation>
    <scope>NUCLEOTIDE SEQUENCE [LARGE SCALE GENOMIC DNA]</scope>
    <source>
        <strain evidence="2">ATCC 35185 / DSM 20758 / VPI D19B-28</strain>
    </source>
</reference>
<gene>
    <name evidence="1" type="ORF">SELSPUOL_01531</name>
</gene>
<evidence type="ECO:0000313" key="2">
    <source>
        <dbReference type="Proteomes" id="UP000003505"/>
    </source>
</evidence>
<proteinExistence type="predicted"/>
<organism evidence="1 2">
    <name type="scientific">Selenomonas sputigena (strain ATCC 35185 / DSM 20758 / CCUG 44933 / VPI D19B-28)</name>
    <dbReference type="NCBI Taxonomy" id="546271"/>
    <lineage>
        <taxon>Bacteria</taxon>
        <taxon>Bacillati</taxon>
        <taxon>Bacillota</taxon>
        <taxon>Negativicutes</taxon>
        <taxon>Selenomonadales</taxon>
        <taxon>Selenomonadaceae</taxon>
        <taxon>Selenomonas</taxon>
    </lineage>
</organism>
<dbReference type="EMBL" id="ACKP02000029">
    <property type="protein sequence ID" value="EEX77064.1"/>
    <property type="molecule type" value="Genomic_DNA"/>
</dbReference>
<protein>
    <submittedName>
        <fullName evidence="1">Uncharacterized protein</fullName>
    </submittedName>
</protein>
<sequence length="52" mass="5726">MAEDGADTKEALASRPRTTVPILMLISSSLPCAEKTIFRCSSLFHRKFLVVS</sequence>
<accession>C9LVP0</accession>
<evidence type="ECO:0000313" key="1">
    <source>
        <dbReference type="EMBL" id="EEX77064.1"/>
    </source>
</evidence>
<comment type="caution">
    <text evidence="1">The sequence shown here is derived from an EMBL/GenBank/DDBJ whole genome shotgun (WGS) entry which is preliminary data.</text>
</comment>